<dbReference type="Pfam" id="PF00098">
    <property type="entry name" value="zf-CCHC"/>
    <property type="match status" value="1"/>
</dbReference>
<dbReference type="InterPro" id="IPR001878">
    <property type="entry name" value="Znf_CCHC"/>
</dbReference>
<keyword evidence="3" id="KW-0863">Zinc-finger</keyword>
<organism evidence="7 8">
    <name type="scientific">Mikania micrantha</name>
    <name type="common">bitter vine</name>
    <dbReference type="NCBI Taxonomy" id="192012"/>
    <lineage>
        <taxon>Eukaryota</taxon>
        <taxon>Viridiplantae</taxon>
        <taxon>Streptophyta</taxon>
        <taxon>Embryophyta</taxon>
        <taxon>Tracheophyta</taxon>
        <taxon>Spermatophyta</taxon>
        <taxon>Magnoliopsida</taxon>
        <taxon>eudicotyledons</taxon>
        <taxon>Gunneridae</taxon>
        <taxon>Pentapetalae</taxon>
        <taxon>asterids</taxon>
        <taxon>campanulids</taxon>
        <taxon>Asterales</taxon>
        <taxon>Asteraceae</taxon>
        <taxon>Asteroideae</taxon>
        <taxon>Heliantheae alliance</taxon>
        <taxon>Eupatorieae</taxon>
        <taxon>Mikania</taxon>
    </lineage>
</organism>
<evidence type="ECO:0000259" key="5">
    <source>
        <dbReference type="PROSITE" id="PS50158"/>
    </source>
</evidence>
<dbReference type="PANTHER" id="PTHR42648">
    <property type="entry name" value="TRANSPOSASE, PUTATIVE-RELATED"/>
    <property type="match status" value="1"/>
</dbReference>
<dbReference type="EMBL" id="SZYD01000015">
    <property type="protein sequence ID" value="KAD3640532.1"/>
    <property type="molecule type" value="Genomic_DNA"/>
</dbReference>
<keyword evidence="8" id="KW-1185">Reference proteome</keyword>
<feature type="compositionally biased region" description="Basic and acidic residues" evidence="4">
    <location>
        <begin position="712"/>
        <end position="745"/>
    </location>
</feature>
<dbReference type="GO" id="GO:0015074">
    <property type="term" value="P:DNA integration"/>
    <property type="evidence" value="ECO:0007669"/>
    <property type="project" value="InterPro"/>
</dbReference>
<dbReference type="InterPro" id="IPR025724">
    <property type="entry name" value="GAG-pre-integrase_dom"/>
</dbReference>
<dbReference type="InterPro" id="IPR039537">
    <property type="entry name" value="Retrotran_Ty1/copia-like"/>
</dbReference>
<comment type="caution">
    <text evidence="7">The sequence shown here is derived from an EMBL/GenBank/DDBJ whole genome shotgun (WGS) entry which is preliminary data.</text>
</comment>
<keyword evidence="3" id="KW-0862">Zinc</keyword>
<gene>
    <name evidence="7" type="ORF">E3N88_29755</name>
</gene>
<feature type="compositionally biased region" description="Low complexity" evidence="4">
    <location>
        <begin position="606"/>
        <end position="618"/>
    </location>
</feature>
<evidence type="ECO:0000256" key="2">
    <source>
        <dbReference type="ARBA" id="ARBA00022801"/>
    </source>
</evidence>
<evidence type="ECO:0000256" key="1">
    <source>
        <dbReference type="ARBA" id="ARBA00022723"/>
    </source>
</evidence>
<evidence type="ECO:0008006" key="9">
    <source>
        <dbReference type="Google" id="ProtNLM"/>
    </source>
</evidence>
<dbReference type="GO" id="GO:0016787">
    <property type="term" value="F:hydrolase activity"/>
    <property type="evidence" value="ECO:0007669"/>
    <property type="project" value="UniProtKB-KW"/>
</dbReference>
<sequence>MQGFISNQDCKLWKSVLEGPFIPTVPATGAGGAPMPKDPALYSDEDYKKIEVDSKSLWLIQMAIPNSIIHAFKKCKSAQEMWNSLQQMHVQLVDELVAAGVKMENQDVIRKFLRSLPHAWNIYSVAIRAYQMEIDAQEPKSTQTHLGSAALYAPISNSSYQSYQPSYHPTPTPIVSFPETSTPSTTHTNPFSNPTSLLTSGQGDFMAEETNYFHLCQEDLDGIPADDLEEMDINYQMAMISYRAKKFYQRTGRQFKKHNMKTGFGLDKSKLKCFNCQQLGHFARECKSTGTQPSNSGQSQQRPSSSTNNANIAEQDFADWSFQAEDASISNSALMANDSTSSFKVTDDMCTPECLEKLNIFKRINSQLSNELESLQVVKANLFECERNYIQKIEEMEKTISSLKHEDTNKQCQINNLLEKLTTARTELVMAESYRDKFLSQGEKYEKLFRMSSTTELVNKKGASLGYNKVEPPSAYTPMVDVRCKPVVDLVYDEELDIHKVAQTDILSDLNPSTSTCSDEDDIPFKPEKKKSVLKCNKRTKKHQSVFINAKCIQNGDISSDDYVTCPSNKSKRGRSKERKASFSGKQVNYEGNKSVGTSKPSTAMNQSSSSINQNQHQPFLNNQPTCLMCGDKNHFAADCFYNLRSRVFSEKQERGRKESWRMSSSSSEEQRRSPVKKVSEASTSDSRKKQNKKGFGKKVSEASTSYNHNKKASEKNVSEDHERKASKGKRTSEAHNKKTFDKPKKYLPFGRRITLEVKPKWSAKTKSSEGKAKGASDNYQQKQTLPKILKTKHIWKKKEIAEPSVQPPVSLTTSTSSVPSKMMSKKFTYNDANGKPKTTWAWAIRLTCTNMNHSLVGLLHLEVIQWEDTLQVGAQFQMGVAPRKNNMYMLDMSTTSLLSNISCFLSKASLDESSLWHRRLCHVNFKNMNKLVKNQLVIGLPSKKFVCEDKCIACLKGKHHKSSHHAKEMNSITTVLHLLHMDLFGPTNVKSLGRKSYCLVVTDDFSRYTWVFFLNTKDETADILKSFILGVENECDHKVKIIRSDQGTKFKNHTLNSFCESKGITRQFSAPRTPQQNGVAERRNRTLIEAARTMLSDAKLPITFWAEVVNTACYVQNRILVVKTHGMTPYEIWHKRKPFIGFLKPFGCPCTIFKTKDHLAKFAEKSAEGYFVGYSSYAKAYRVYIKASRIIEESANVQFNEHTLNKPGIGPDWLFDLDGFTSAFNLSKEYVSGNQSKDSISTQHRREDDFRVELPIASRQIVAESNSTQNGVSQSETINTSQAGPLRNSTSVPQHQEEVGSDSAEATTQETSSPREFDPTKVQTQKPQDLPEIQLQVVLPNLESSSLDLAAQLDVIPRTRIHNTHPVENIIGNVEEGVRTRSSMHEANICLFSCFLSQLEPKKVAEALKDNSWGKYPIGTKWVFRNKKDDKGVFIKNKARLVVQGYTQEEGIDYDEVFAPVARIVAIRIFLAFAAAKNFKVFQMDVKSAFLYGSIDEEVYACQPPRFEDSRFPDHVWTIDKTLFFKKSNQHIMLVPIYVDDIIFGSTDESLCKNFESLMKSKFEMSSMGELTFFLGVQVKQTSTWIFISQSKYVKDILERFKLTDCKALRTPMSKTTSLSPDLEGEDVDQHQYIAMIGSLMYLTASSPDIMFATCLCARFQANPKVSHMLAVKRIFRYLKGAPGLGLWYPRNEDFQFMAYTDNDYGGCNISKKSTSGGCQFLGSRIVSWQCKKQSCVSTFTVEAEYIVASSCCAQVIWIQNQLKDYGVELFNTPIQIDNSSAISITNNPVKHSKTKHIDIRYHFIRDCAEKKLIHLVKVDTEHNLANLFTKAFDEGRFRRHTSEDNSHSEVLYFRYIITSEATSSESHIQNKVPSEEQLLW</sequence>
<proteinExistence type="predicted"/>
<feature type="domain" description="CCHC-type" evidence="5">
    <location>
        <begin position="272"/>
        <end position="288"/>
    </location>
</feature>
<dbReference type="PROSITE" id="PS50994">
    <property type="entry name" value="INTEGRASE"/>
    <property type="match status" value="1"/>
</dbReference>
<dbReference type="Pfam" id="PF07727">
    <property type="entry name" value="RVT_2"/>
    <property type="match status" value="1"/>
</dbReference>
<dbReference type="Pfam" id="PF13976">
    <property type="entry name" value="gag_pre-integrs"/>
    <property type="match status" value="1"/>
</dbReference>
<dbReference type="Gene3D" id="3.30.420.10">
    <property type="entry name" value="Ribonuclease H-like superfamily/Ribonuclease H"/>
    <property type="match status" value="1"/>
</dbReference>
<dbReference type="Pfam" id="PF00665">
    <property type="entry name" value="rve"/>
    <property type="match status" value="1"/>
</dbReference>
<dbReference type="InterPro" id="IPR013103">
    <property type="entry name" value="RVT_2"/>
</dbReference>
<dbReference type="InterPro" id="IPR036397">
    <property type="entry name" value="RNaseH_sf"/>
</dbReference>
<feature type="compositionally biased region" description="Polar residues" evidence="4">
    <location>
        <begin position="584"/>
        <end position="605"/>
    </location>
</feature>
<feature type="compositionally biased region" description="Polar residues" evidence="4">
    <location>
        <begin position="1264"/>
        <end position="1295"/>
    </location>
</feature>
<dbReference type="InterPro" id="IPR001584">
    <property type="entry name" value="Integrase_cat-core"/>
</dbReference>
<keyword evidence="1" id="KW-0479">Metal-binding</keyword>
<dbReference type="OrthoDB" id="1751476at2759"/>
<dbReference type="GO" id="GO:0008270">
    <property type="term" value="F:zinc ion binding"/>
    <property type="evidence" value="ECO:0007669"/>
    <property type="project" value="UniProtKB-KW"/>
</dbReference>
<evidence type="ECO:0000256" key="4">
    <source>
        <dbReference type="SAM" id="MobiDB-lite"/>
    </source>
</evidence>
<name>A0A5N6MKG2_9ASTR</name>
<dbReference type="SUPFAM" id="SSF53098">
    <property type="entry name" value="Ribonuclease H-like"/>
    <property type="match status" value="1"/>
</dbReference>
<dbReference type="SUPFAM" id="SSF57756">
    <property type="entry name" value="Retrovirus zinc finger-like domains"/>
    <property type="match status" value="1"/>
</dbReference>
<dbReference type="PROSITE" id="PS50158">
    <property type="entry name" value="ZF_CCHC"/>
    <property type="match status" value="1"/>
</dbReference>
<dbReference type="PANTHER" id="PTHR42648:SF32">
    <property type="entry name" value="RIBONUCLEASE H-LIKE DOMAIN, GAG-PRE-INTEGRASE DOMAIN PROTEIN-RELATED"/>
    <property type="match status" value="1"/>
</dbReference>
<evidence type="ECO:0000256" key="3">
    <source>
        <dbReference type="PROSITE-ProRule" id="PRU00047"/>
    </source>
</evidence>
<feature type="region of interest" description="Disordered" evidence="4">
    <location>
        <begin position="761"/>
        <end position="782"/>
    </location>
</feature>
<feature type="region of interest" description="Disordered" evidence="4">
    <location>
        <begin position="651"/>
        <end position="746"/>
    </location>
</feature>
<accession>A0A5N6MKG2</accession>
<dbReference type="Gene3D" id="4.10.60.10">
    <property type="entry name" value="Zinc finger, CCHC-type"/>
    <property type="match status" value="1"/>
</dbReference>
<protein>
    <recommendedName>
        <fullName evidence="9">Integrase catalytic domain-containing protein</fullName>
    </recommendedName>
</protein>
<feature type="region of interest" description="Disordered" evidence="4">
    <location>
        <begin position="1262"/>
        <end position="1327"/>
    </location>
</feature>
<dbReference type="CDD" id="cd09272">
    <property type="entry name" value="RNase_HI_RT_Ty1"/>
    <property type="match status" value="1"/>
</dbReference>
<dbReference type="SUPFAM" id="SSF56672">
    <property type="entry name" value="DNA/RNA polymerases"/>
    <property type="match status" value="1"/>
</dbReference>
<feature type="region of interest" description="Disordered" evidence="4">
    <location>
        <begin position="566"/>
        <end position="618"/>
    </location>
</feature>
<reference evidence="7 8" key="1">
    <citation type="submission" date="2019-05" db="EMBL/GenBank/DDBJ databases">
        <title>Mikania micrantha, genome provides insights into the molecular mechanism of rapid growth.</title>
        <authorList>
            <person name="Liu B."/>
        </authorList>
    </citation>
    <scope>NUCLEOTIDE SEQUENCE [LARGE SCALE GENOMIC DNA]</scope>
    <source>
        <strain evidence="7">NLD-2019</strain>
        <tissue evidence="7">Leaf</tissue>
    </source>
</reference>
<evidence type="ECO:0000313" key="8">
    <source>
        <dbReference type="Proteomes" id="UP000326396"/>
    </source>
</evidence>
<dbReference type="InterPro" id="IPR036875">
    <property type="entry name" value="Znf_CCHC_sf"/>
</dbReference>
<dbReference type="InterPro" id="IPR043502">
    <property type="entry name" value="DNA/RNA_pol_sf"/>
</dbReference>
<feature type="region of interest" description="Disordered" evidence="4">
    <location>
        <begin position="287"/>
        <end position="308"/>
    </location>
</feature>
<dbReference type="InterPro" id="IPR012337">
    <property type="entry name" value="RNaseH-like_sf"/>
</dbReference>
<evidence type="ECO:0000313" key="7">
    <source>
        <dbReference type="EMBL" id="KAD3640532.1"/>
    </source>
</evidence>
<keyword evidence="2" id="KW-0378">Hydrolase</keyword>
<evidence type="ECO:0000259" key="6">
    <source>
        <dbReference type="PROSITE" id="PS50994"/>
    </source>
</evidence>
<dbReference type="Proteomes" id="UP000326396">
    <property type="component" value="Linkage Group LG5"/>
</dbReference>
<dbReference type="SMART" id="SM00343">
    <property type="entry name" value="ZnF_C2HC"/>
    <property type="match status" value="2"/>
</dbReference>
<dbReference type="InterPro" id="IPR057670">
    <property type="entry name" value="SH3_retrovirus"/>
</dbReference>
<dbReference type="GO" id="GO:0003676">
    <property type="term" value="F:nucleic acid binding"/>
    <property type="evidence" value="ECO:0007669"/>
    <property type="project" value="InterPro"/>
</dbReference>
<feature type="compositionally biased region" description="Polar residues" evidence="4">
    <location>
        <begin position="288"/>
        <end position="308"/>
    </location>
</feature>
<feature type="domain" description="Integrase catalytic" evidence="6">
    <location>
        <begin position="970"/>
        <end position="1138"/>
    </location>
</feature>
<feature type="compositionally biased region" description="Basic and acidic residues" evidence="4">
    <location>
        <begin position="651"/>
        <end position="661"/>
    </location>
</feature>
<dbReference type="Pfam" id="PF25597">
    <property type="entry name" value="SH3_retrovirus"/>
    <property type="match status" value="1"/>
</dbReference>